<sequence length="114" mass="11930">MTMSSTELARELVQHLGPTVVAVTTGVRDEELPGKWSAAGRPVPGDDALQRLQVAHQAWTTIATAEGADVARAWFIGANPRLDEQPPMVAIAAGRFASVMSAAAAFVDGTDMGD</sequence>
<proteinExistence type="predicted"/>
<accession>A0A9D1H086</accession>
<dbReference type="Proteomes" id="UP000886842">
    <property type="component" value="Unassembled WGS sequence"/>
</dbReference>
<evidence type="ECO:0000313" key="1">
    <source>
        <dbReference type="EMBL" id="HIT76213.1"/>
    </source>
</evidence>
<gene>
    <name evidence="1" type="ORF">IAA98_11550</name>
</gene>
<dbReference type="AlphaFoldDB" id="A0A9D1H086"/>
<organism evidence="1 2">
    <name type="scientific">Candidatus Avipropionibacterium avicola</name>
    <dbReference type="NCBI Taxonomy" id="2840701"/>
    <lineage>
        <taxon>Bacteria</taxon>
        <taxon>Bacillati</taxon>
        <taxon>Actinomycetota</taxon>
        <taxon>Actinomycetes</taxon>
        <taxon>Propionibacteriales</taxon>
        <taxon>Propionibacteriaceae</taxon>
        <taxon>Propionibacteriaceae incertae sedis</taxon>
        <taxon>Candidatus Avipropionibacterium</taxon>
    </lineage>
</organism>
<dbReference type="EMBL" id="DVLP01000339">
    <property type="protein sequence ID" value="HIT76213.1"/>
    <property type="molecule type" value="Genomic_DNA"/>
</dbReference>
<comment type="caution">
    <text evidence="1">The sequence shown here is derived from an EMBL/GenBank/DDBJ whole genome shotgun (WGS) entry which is preliminary data.</text>
</comment>
<evidence type="ECO:0000313" key="2">
    <source>
        <dbReference type="Proteomes" id="UP000886842"/>
    </source>
</evidence>
<name>A0A9D1H086_9ACTN</name>
<reference evidence="1" key="2">
    <citation type="journal article" date="2021" name="PeerJ">
        <title>Extensive microbial diversity within the chicken gut microbiome revealed by metagenomics and culture.</title>
        <authorList>
            <person name="Gilroy R."/>
            <person name="Ravi A."/>
            <person name="Getino M."/>
            <person name="Pursley I."/>
            <person name="Horton D.L."/>
            <person name="Alikhan N.F."/>
            <person name="Baker D."/>
            <person name="Gharbi K."/>
            <person name="Hall N."/>
            <person name="Watson M."/>
            <person name="Adriaenssens E.M."/>
            <person name="Foster-Nyarko E."/>
            <person name="Jarju S."/>
            <person name="Secka A."/>
            <person name="Antonio M."/>
            <person name="Oren A."/>
            <person name="Chaudhuri R.R."/>
            <person name="La Ragione R."/>
            <person name="Hildebrand F."/>
            <person name="Pallen M.J."/>
        </authorList>
    </citation>
    <scope>NUCLEOTIDE SEQUENCE</scope>
    <source>
        <strain evidence="1">ChiGjej1B1-24693</strain>
    </source>
</reference>
<reference evidence="1" key="1">
    <citation type="submission" date="2020-10" db="EMBL/GenBank/DDBJ databases">
        <authorList>
            <person name="Gilroy R."/>
        </authorList>
    </citation>
    <scope>NUCLEOTIDE SEQUENCE</scope>
    <source>
        <strain evidence="1">ChiGjej1B1-24693</strain>
    </source>
</reference>
<protein>
    <submittedName>
        <fullName evidence="1">Uncharacterized protein</fullName>
    </submittedName>
</protein>